<proteinExistence type="predicted"/>
<comment type="caution">
    <text evidence="2">The sequence shown here is derived from an EMBL/GenBank/DDBJ whole genome shotgun (WGS) entry which is preliminary data.</text>
</comment>
<evidence type="ECO:0000313" key="3">
    <source>
        <dbReference type="Proteomes" id="UP000518752"/>
    </source>
</evidence>
<organism evidence="2 3">
    <name type="scientific">Collybiopsis confluens</name>
    <dbReference type="NCBI Taxonomy" id="2823264"/>
    <lineage>
        <taxon>Eukaryota</taxon>
        <taxon>Fungi</taxon>
        <taxon>Dikarya</taxon>
        <taxon>Basidiomycota</taxon>
        <taxon>Agaricomycotina</taxon>
        <taxon>Agaricomycetes</taxon>
        <taxon>Agaricomycetidae</taxon>
        <taxon>Agaricales</taxon>
        <taxon>Marasmiineae</taxon>
        <taxon>Omphalotaceae</taxon>
        <taxon>Collybiopsis</taxon>
    </lineage>
</organism>
<gene>
    <name evidence="2" type="ORF">D9757_006085</name>
</gene>
<sequence>MNDWSTFDSDGSSVQLVIESLSHLRHLVIPLFLTVAAPQVRTLDCFISEKNYHELKGENANRITGGDILPLLSEEVRKNCFPNLQSFRLIERGLLELPFIHSLLPRFNSDEYRFQFPGVDIRASPSALWGWSTGDIRCISPAADDLSDSSSGTDYLWEPSSESESEDDDEESEDDGEDESEGSLLWDYDPTDATIGDEETALEAWRTSRRVDHGASDIESDSEIESENEA</sequence>
<feature type="compositionally biased region" description="Acidic residues" evidence="1">
    <location>
        <begin position="161"/>
        <end position="181"/>
    </location>
</feature>
<feature type="region of interest" description="Disordered" evidence="1">
    <location>
        <begin position="142"/>
        <end position="230"/>
    </location>
</feature>
<name>A0A8H5HHR0_9AGAR</name>
<feature type="compositionally biased region" description="Acidic residues" evidence="1">
    <location>
        <begin position="218"/>
        <end position="230"/>
    </location>
</feature>
<accession>A0A8H5HHR0</accession>
<evidence type="ECO:0000313" key="2">
    <source>
        <dbReference type="EMBL" id="KAF5383434.1"/>
    </source>
</evidence>
<dbReference type="EMBL" id="JAACJN010000047">
    <property type="protein sequence ID" value="KAF5383434.1"/>
    <property type="molecule type" value="Genomic_DNA"/>
</dbReference>
<protein>
    <submittedName>
        <fullName evidence="2">Uncharacterized protein</fullName>
    </submittedName>
</protein>
<dbReference type="OrthoDB" id="3118773at2759"/>
<dbReference type="Proteomes" id="UP000518752">
    <property type="component" value="Unassembled WGS sequence"/>
</dbReference>
<keyword evidence="3" id="KW-1185">Reference proteome</keyword>
<dbReference type="AlphaFoldDB" id="A0A8H5HHR0"/>
<evidence type="ECO:0000256" key="1">
    <source>
        <dbReference type="SAM" id="MobiDB-lite"/>
    </source>
</evidence>
<reference evidence="2 3" key="1">
    <citation type="journal article" date="2020" name="ISME J.">
        <title>Uncovering the hidden diversity of litter-decomposition mechanisms in mushroom-forming fungi.</title>
        <authorList>
            <person name="Floudas D."/>
            <person name="Bentzer J."/>
            <person name="Ahren D."/>
            <person name="Johansson T."/>
            <person name="Persson P."/>
            <person name="Tunlid A."/>
        </authorList>
    </citation>
    <scope>NUCLEOTIDE SEQUENCE [LARGE SCALE GENOMIC DNA]</scope>
    <source>
        <strain evidence="2 3">CBS 406.79</strain>
    </source>
</reference>